<dbReference type="Pfam" id="PF13906">
    <property type="entry name" value="AA_permease_C"/>
    <property type="match status" value="1"/>
</dbReference>
<evidence type="ECO:0000256" key="3">
    <source>
        <dbReference type="ARBA" id="ARBA00022670"/>
    </source>
</evidence>
<keyword evidence="3" id="KW-0645">Protease</keyword>
<dbReference type="GO" id="GO:0005886">
    <property type="term" value="C:plasma membrane"/>
    <property type="evidence" value="ECO:0000318"/>
    <property type="project" value="GO_Central"/>
</dbReference>
<dbReference type="InterPro" id="IPR025661">
    <property type="entry name" value="Pept_asp_AS"/>
</dbReference>
<dbReference type="InterPro" id="IPR000668">
    <property type="entry name" value="Peptidase_C1A_C"/>
</dbReference>
<dbReference type="GO" id="GO:0006865">
    <property type="term" value="P:amino acid transport"/>
    <property type="evidence" value="ECO:0000318"/>
    <property type="project" value="GO_Central"/>
</dbReference>
<organism evidence="9 10">
    <name type="scientific">Pristionchus pacificus</name>
    <name type="common">Parasitic nematode worm</name>
    <dbReference type="NCBI Taxonomy" id="54126"/>
    <lineage>
        <taxon>Eukaryota</taxon>
        <taxon>Metazoa</taxon>
        <taxon>Ecdysozoa</taxon>
        <taxon>Nematoda</taxon>
        <taxon>Chromadorea</taxon>
        <taxon>Rhabditida</taxon>
        <taxon>Rhabditina</taxon>
        <taxon>Diplogasteromorpha</taxon>
        <taxon>Diplogasteroidea</taxon>
        <taxon>Neodiplogasteridae</taxon>
        <taxon>Pristionchus</taxon>
    </lineage>
</organism>
<dbReference type="Gene3D" id="1.20.1740.10">
    <property type="entry name" value="Amino acid/polyamine transporter I"/>
    <property type="match status" value="1"/>
</dbReference>
<dbReference type="GO" id="GO:0006508">
    <property type="term" value="P:proteolysis"/>
    <property type="evidence" value="ECO:0007669"/>
    <property type="project" value="UniProtKB-KW"/>
</dbReference>
<evidence type="ECO:0000256" key="6">
    <source>
        <dbReference type="ARBA" id="ARBA00022807"/>
    </source>
</evidence>
<dbReference type="PANTHER" id="PTHR43243">
    <property type="entry name" value="INNER MEMBRANE TRANSPORTER YGJI-RELATED"/>
    <property type="match status" value="1"/>
</dbReference>
<gene>
    <name evidence="9" type="primary">WBGene00110501</name>
</gene>
<dbReference type="SMART" id="SM00645">
    <property type="entry name" value="Pept_C1"/>
    <property type="match status" value="1"/>
</dbReference>
<dbReference type="Proteomes" id="UP000005239">
    <property type="component" value="Unassembled WGS sequence"/>
</dbReference>
<evidence type="ECO:0000256" key="8">
    <source>
        <dbReference type="ARBA" id="ARBA00023136"/>
    </source>
</evidence>
<keyword evidence="2" id="KW-0813">Transport</keyword>
<comment type="subcellular location">
    <subcellularLocation>
        <location evidence="1">Membrane</location>
        <topology evidence="1">Multi-pass membrane protein</topology>
    </subcellularLocation>
</comment>
<dbReference type="Pfam" id="PF00112">
    <property type="entry name" value="Peptidase_C1"/>
    <property type="match status" value="1"/>
</dbReference>
<keyword evidence="4" id="KW-0812">Transmembrane</keyword>
<evidence type="ECO:0000256" key="1">
    <source>
        <dbReference type="ARBA" id="ARBA00004141"/>
    </source>
</evidence>
<dbReference type="AlphaFoldDB" id="A0A2A6B7X6"/>
<keyword evidence="6" id="KW-0788">Thiol protease</keyword>
<dbReference type="PROSITE" id="PS00640">
    <property type="entry name" value="THIOL_PROTEASE_ASN"/>
    <property type="match status" value="1"/>
</dbReference>
<evidence type="ECO:0000313" key="10">
    <source>
        <dbReference type="Proteomes" id="UP000005239"/>
    </source>
</evidence>
<name>A0A2A6B7X6_PRIPA</name>
<sequence length="1034" mass="114225">MGARSLRQRLMRTKNVAEGDLTTQLKRCLTTFDITMLGVGHMIGAGIYVLTGAVIKNTTGPAIIGSFFLSGVAALLSALCYAEFGARFPKAGSAYTYAYVGCGELWAFIIGWNIVLEHMLGAAAIARSWSGYLDALMNGYISNATISTIGPLAEKGSLIGTYPDVVAVVVILVGAIFIAIGSKAATNFNTFFTVCNLAVISFVVMYGSTFIDFNNWQGMAPDGIHSRFMPYGVDGMLAGAASCFFAYVGFDGLATAGEEAKNPSKSIPHATYISMAIVSIAYILMSGILSLMLPFEAVHPHAAFADAFAFVGSPWAKYLVSVGSICGITTSLMGALFSLPRCVYAMADDGLIFGWWARINEKTQTPVNAVITFTFLTAIIALMFDVEALVDFLSIGTLLAYSIVSASLVILRYQPSAISAQEPHLMDNGGRLRVCIPGLSPIIDRMEPGYSVLYSLIFMIFCITSFGALLASKFHWTVFGSILLLLTIIGGIGSLLFIDMHYQNRQQLAFKVFLVPYLPAASLLINILMMTHLGVMTWIRLGIWMAIGFAIYLMYGLNHSKEEKAGAEKITKSSTYNSVIIASRITDNKKKKKESYRWKEHMRDHSSDRGITLKKRKKKCGPCRFFCKTLCVCFAVLILLLVLAILYPIVSDFNFGPVKRDVDWSAPHNSNKERSMRAMTDRINQDSKTWKARYNPFAHSADVLSLNNPIDIVNQRLLEVVGVVTHTVKDGISPEDRMVDTIEHLRELKNLVIVLPSSFDAREKWSRCSSIHQISNQGACGSCWAMAAASVMSDRLCISSNYSRQETVSAQDILSCCPSCGSCGGGGFLINPFKQWKDRGFVSGGSYGSNEGCKPYEINNQCGYPCAIDYYTKNRTPSCDEKCNPLYRKNYTDDLIKSRKAYWLRSLPFYEESTDWRVTEQKKIKDAMFKELYGTTFTSDAELLLKTELMVYGPVMGCLIIGESFLLYDSGIFDSEYGDWMYSHCMRVIGWGEEGGVKYWTFANSWGRNWGENGFIRMKIDDHSTPADIAAGIF</sequence>
<reference evidence="9" key="2">
    <citation type="submission" date="2022-06" db="UniProtKB">
        <authorList>
            <consortium name="EnsemblMetazoa"/>
        </authorList>
    </citation>
    <scope>IDENTIFICATION</scope>
    <source>
        <strain evidence="9">PS312</strain>
    </source>
</reference>
<dbReference type="InterPro" id="IPR038765">
    <property type="entry name" value="Papain-like_cys_pep_sf"/>
</dbReference>
<dbReference type="EnsemblMetazoa" id="PPA20947.1">
    <property type="protein sequence ID" value="PPA20947.1"/>
    <property type="gene ID" value="WBGene00110501"/>
</dbReference>
<evidence type="ECO:0000256" key="4">
    <source>
        <dbReference type="ARBA" id="ARBA00022692"/>
    </source>
</evidence>
<accession>A0A2A6B7X6</accession>
<dbReference type="InterPro" id="IPR029485">
    <property type="entry name" value="CAT_C"/>
</dbReference>
<evidence type="ECO:0000256" key="2">
    <source>
        <dbReference type="ARBA" id="ARBA00022448"/>
    </source>
</evidence>
<dbReference type="PROSITE" id="PS00139">
    <property type="entry name" value="THIOL_PROTEASE_CYS"/>
    <property type="match status" value="1"/>
</dbReference>
<accession>A0A8R1UEW6</accession>
<dbReference type="FunFam" id="1.20.1740.10:FF:000010">
    <property type="entry name" value="probable cationic amino acid transporter"/>
    <property type="match status" value="1"/>
</dbReference>
<dbReference type="InterPro" id="IPR000169">
    <property type="entry name" value="Pept_cys_AS"/>
</dbReference>
<evidence type="ECO:0000256" key="5">
    <source>
        <dbReference type="ARBA" id="ARBA00022801"/>
    </source>
</evidence>
<evidence type="ECO:0000313" key="9">
    <source>
        <dbReference type="EnsemblMetazoa" id="PPA20947.1"/>
    </source>
</evidence>
<reference evidence="10" key="1">
    <citation type="journal article" date="2008" name="Nat. Genet.">
        <title>The Pristionchus pacificus genome provides a unique perspective on nematode lifestyle and parasitism.</title>
        <authorList>
            <person name="Dieterich C."/>
            <person name="Clifton S.W."/>
            <person name="Schuster L.N."/>
            <person name="Chinwalla A."/>
            <person name="Delehaunty K."/>
            <person name="Dinkelacker I."/>
            <person name="Fulton L."/>
            <person name="Fulton R."/>
            <person name="Godfrey J."/>
            <person name="Minx P."/>
            <person name="Mitreva M."/>
            <person name="Roeseler W."/>
            <person name="Tian H."/>
            <person name="Witte H."/>
            <person name="Yang S.P."/>
            <person name="Wilson R.K."/>
            <person name="Sommer R.J."/>
        </authorList>
    </citation>
    <scope>NUCLEOTIDE SEQUENCE [LARGE SCALE GENOMIC DNA]</scope>
    <source>
        <strain evidence="10">PS312</strain>
    </source>
</reference>
<keyword evidence="8" id="KW-0472">Membrane</keyword>
<dbReference type="Gene3D" id="3.90.70.10">
    <property type="entry name" value="Cysteine proteinases"/>
    <property type="match status" value="1"/>
</dbReference>
<protein>
    <submittedName>
        <fullName evidence="9">Amino acid permease</fullName>
    </submittedName>
</protein>
<dbReference type="Pfam" id="PF13520">
    <property type="entry name" value="AA_permease_2"/>
    <property type="match status" value="1"/>
</dbReference>
<dbReference type="GO" id="GO:0015171">
    <property type="term" value="F:amino acid transmembrane transporter activity"/>
    <property type="evidence" value="ECO:0000318"/>
    <property type="project" value="GO_Central"/>
</dbReference>
<keyword evidence="10" id="KW-1185">Reference proteome</keyword>
<keyword evidence="7" id="KW-1133">Transmembrane helix</keyword>
<proteinExistence type="predicted"/>
<dbReference type="InterPro" id="IPR002293">
    <property type="entry name" value="AA/rel_permease1"/>
</dbReference>
<dbReference type="GO" id="GO:0008234">
    <property type="term" value="F:cysteine-type peptidase activity"/>
    <property type="evidence" value="ECO:0007669"/>
    <property type="project" value="UniProtKB-KW"/>
</dbReference>
<dbReference type="PANTHER" id="PTHR43243:SF4">
    <property type="entry name" value="CATIONIC AMINO ACID TRANSPORTER 4"/>
    <property type="match status" value="1"/>
</dbReference>
<evidence type="ECO:0000256" key="7">
    <source>
        <dbReference type="ARBA" id="ARBA00022989"/>
    </source>
</evidence>
<dbReference type="SUPFAM" id="SSF54001">
    <property type="entry name" value="Cysteine proteinases"/>
    <property type="match status" value="1"/>
</dbReference>
<keyword evidence="5" id="KW-0378">Hydrolase</keyword>